<proteinExistence type="inferred from homology"/>
<dbReference type="PANTHER" id="PTHR12589:SF7">
    <property type="entry name" value="6-PYRUVOYL TETRAHYDROBIOPTERIN SYNTHASE"/>
    <property type="match status" value="1"/>
</dbReference>
<comment type="cofactor">
    <cofactor evidence="1">
        <name>Zn(2+)</name>
        <dbReference type="ChEBI" id="CHEBI:29105"/>
    </cofactor>
</comment>
<keyword evidence="6" id="KW-0479">Metal-binding</keyword>
<evidence type="ECO:0000256" key="8">
    <source>
        <dbReference type="ARBA" id="ARBA00023239"/>
    </source>
</evidence>
<dbReference type="GO" id="GO:0070497">
    <property type="term" value="F:6-carboxytetrahydropterin synthase activity"/>
    <property type="evidence" value="ECO:0007669"/>
    <property type="project" value="UniProtKB-EC"/>
</dbReference>
<comment type="caution">
    <text evidence="11">The sequence shown here is derived from an EMBL/GenBank/DDBJ whole genome shotgun (WGS) entry which is preliminary data.</text>
</comment>
<dbReference type="FunFam" id="3.30.479.10:FF:000003">
    <property type="entry name" value="6-pyruvoyl tetrahydrobiopterin synthase"/>
    <property type="match status" value="1"/>
</dbReference>
<keyword evidence="12" id="KW-1185">Reference proteome</keyword>
<dbReference type="Gene3D" id="3.30.479.10">
    <property type="entry name" value="6-pyruvoyl tetrahydropterin synthase/QueD"/>
    <property type="match status" value="1"/>
</dbReference>
<evidence type="ECO:0000256" key="1">
    <source>
        <dbReference type="ARBA" id="ARBA00001947"/>
    </source>
</evidence>
<evidence type="ECO:0000256" key="9">
    <source>
        <dbReference type="ARBA" id="ARBA00031449"/>
    </source>
</evidence>
<evidence type="ECO:0000256" key="4">
    <source>
        <dbReference type="ARBA" id="ARBA00012982"/>
    </source>
</evidence>
<dbReference type="Proteomes" id="UP000322791">
    <property type="component" value="Unassembled WGS sequence"/>
</dbReference>
<dbReference type="InterPro" id="IPR007115">
    <property type="entry name" value="6-PTP_synth/QueD"/>
</dbReference>
<keyword evidence="7" id="KW-0862">Zinc</keyword>
<gene>
    <name evidence="11" type="ORF">FY528_01015</name>
</gene>
<evidence type="ECO:0000313" key="11">
    <source>
        <dbReference type="EMBL" id="TYZ14338.1"/>
    </source>
</evidence>
<evidence type="ECO:0000256" key="10">
    <source>
        <dbReference type="ARBA" id="ARBA00048807"/>
    </source>
</evidence>
<comment type="catalytic activity">
    <reaction evidence="10">
        <text>7,8-dihydroneopterin 3'-triphosphate + H2O = 6-carboxy-5,6,7,8-tetrahydropterin + triphosphate + acetaldehyde + 2 H(+)</text>
        <dbReference type="Rhea" id="RHEA:27966"/>
        <dbReference type="ChEBI" id="CHEBI:15343"/>
        <dbReference type="ChEBI" id="CHEBI:15377"/>
        <dbReference type="ChEBI" id="CHEBI:15378"/>
        <dbReference type="ChEBI" id="CHEBI:18036"/>
        <dbReference type="ChEBI" id="CHEBI:58462"/>
        <dbReference type="ChEBI" id="CHEBI:61032"/>
        <dbReference type="EC" id="4.1.2.50"/>
    </reaction>
</comment>
<evidence type="ECO:0000313" key="12">
    <source>
        <dbReference type="Proteomes" id="UP000322791"/>
    </source>
</evidence>
<dbReference type="SUPFAM" id="SSF55620">
    <property type="entry name" value="Tetrahydrobiopterin biosynthesis enzymes-like"/>
    <property type="match status" value="1"/>
</dbReference>
<dbReference type="UniPathway" id="UPA00391"/>
<sequence>MIYVSRQEHFNAAHKLYNPAWSEERNKEVFGPCANTNWHGHNFDLIVTVKGQPSPETGFVVDLKALSTLIREHIISQVDHKNLNLDVPFMSGKLASTENLVLAFWDILVRELPRITTAQLHCIKLYETPRNFVEYYGE</sequence>
<reference evidence="11 12" key="1">
    <citation type="submission" date="2019-08" db="EMBL/GenBank/DDBJ databases">
        <authorList>
            <person name="Seo M.-J."/>
        </authorList>
    </citation>
    <scope>NUCLEOTIDE SEQUENCE [LARGE SCALE GENOMIC DNA]</scope>
    <source>
        <strain evidence="11 12">KIGAM108</strain>
    </source>
</reference>
<dbReference type="PANTHER" id="PTHR12589">
    <property type="entry name" value="PYRUVOYL TETRAHYDROBIOPTERIN SYNTHASE"/>
    <property type="match status" value="1"/>
</dbReference>
<dbReference type="EMBL" id="VTHL01000001">
    <property type="protein sequence ID" value="TYZ14338.1"/>
    <property type="molecule type" value="Genomic_DNA"/>
</dbReference>
<evidence type="ECO:0000256" key="5">
    <source>
        <dbReference type="ARBA" id="ARBA00018141"/>
    </source>
</evidence>
<comment type="similarity">
    <text evidence="3">Belongs to the PTPS family. QueD subfamily.</text>
</comment>
<dbReference type="RefSeq" id="WP_149069122.1">
    <property type="nucleotide sequence ID" value="NZ_VTHL01000001.1"/>
</dbReference>
<organism evidence="11 12">
    <name type="scientific">Hymenobacter lutimineralis</name>
    <dbReference type="NCBI Taxonomy" id="2606448"/>
    <lineage>
        <taxon>Bacteria</taxon>
        <taxon>Pseudomonadati</taxon>
        <taxon>Bacteroidota</taxon>
        <taxon>Cytophagia</taxon>
        <taxon>Cytophagales</taxon>
        <taxon>Hymenobacteraceae</taxon>
        <taxon>Hymenobacter</taxon>
    </lineage>
</organism>
<evidence type="ECO:0000256" key="3">
    <source>
        <dbReference type="ARBA" id="ARBA00008900"/>
    </source>
</evidence>
<dbReference type="InterPro" id="IPR038418">
    <property type="entry name" value="6-PTP_synth/QueD_sf"/>
</dbReference>
<comment type="pathway">
    <text evidence="2">Purine metabolism; 7-cyano-7-deazaguanine biosynthesis.</text>
</comment>
<name>A0A5D6VHY4_9BACT</name>
<accession>A0A5D6VHY4</accession>
<dbReference type="Pfam" id="PF01242">
    <property type="entry name" value="PTPS"/>
    <property type="match status" value="1"/>
</dbReference>
<dbReference type="GO" id="GO:0046872">
    <property type="term" value="F:metal ion binding"/>
    <property type="evidence" value="ECO:0007669"/>
    <property type="project" value="UniProtKB-KW"/>
</dbReference>
<keyword evidence="8" id="KW-0456">Lyase</keyword>
<evidence type="ECO:0000256" key="7">
    <source>
        <dbReference type="ARBA" id="ARBA00022833"/>
    </source>
</evidence>
<evidence type="ECO:0000256" key="2">
    <source>
        <dbReference type="ARBA" id="ARBA00005061"/>
    </source>
</evidence>
<dbReference type="EC" id="4.1.2.50" evidence="4"/>
<dbReference type="AlphaFoldDB" id="A0A5D6VHY4"/>
<evidence type="ECO:0000256" key="6">
    <source>
        <dbReference type="ARBA" id="ARBA00022723"/>
    </source>
</evidence>
<protein>
    <recommendedName>
        <fullName evidence="5">6-carboxy-5,6,7,8-tetrahydropterin synthase</fullName>
        <ecNumber evidence="4">4.1.2.50</ecNumber>
    </recommendedName>
    <alternativeName>
        <fullName evidence="9">Queuosine biosynthesis protein QueD</fullName>
    </alternativeName>
</protein>